<accession>A0A1Y2SNW3</accession>
<sequence>MDKNNVIIYIGIITERAKNAFFDDSDSLIN</sequence>
<comment type="caution">
    <text evidence="1">The sequence shown here is derived from an EMBL/GenBank/DDBJ whole genome shotgun (WGS) entry which is preliminary data.</text>
</comment>
<keyword evidence="2" id="KW-1185">Reference proteome</keyword>
<evidence type="ECO:0000313" key="1">
    <source>
        <dbReference type="EMBL" id="OTA19846.1"/>
    </source>
</evidence>
<dbReference type="Proteomes" id="UP000194204">
    <property type="component" value="Unassembled WGS sequence"/>
</dbReference>
<dbReference type="STRING" id="40578.Xbed_01968"/>
<dbReference type="EMBL" id="MUBK01000014">
    <property type="protein sequence ID" value="OTA19846.1"/>
    <property type="molecule type" value="Genomic_DNA"/>
</dbReference>
<evidence type="ECO:0000313" key="2">
    <source>
        <dbReference type="Proteomes" id="UP000194204"/>
    </source>
</evidence>
<gene>
    <name evidence="1" type="ORF">Xbed_01968</name>
</gene>
<proteinExistence type="predicted"/>
<reference evidence="1 2" key="1">
    <citation type="submission" date="2017-01" db="EMBL/GenBank/DDBJ databases">
        <title>Deconstructing symbiosis and pathogenesis requirements using a combined genomic-metabolomic approach.</title>
        <authorList>
            <person name="Tobias N.J."/>
            <person name="Wolff H."/>
            <person name="Djahanschiri B."/>
            <person name="Ebersberger I."/>
            <person name="Bode H.B."/>
        </authorList>
    </citation>
    <scope>NUCLEOTIDE SEQUENCE [LARGE SCALE GENOMIC DNA]</scope>
    <source>
        <strain evidence="1 2">DSM 4764</strain>
    </source>
</reference>
<name>A0A1Y2SNW3_9GAMM</name>
<organism evidence="1 2">
    <name type="scientific">Xenorhabdus beddingii</name>
    <dbReference type="NCBI Taxonomy" id="40578"/>
    <lineage>
        <taxon>Bacteria</taxon>
        <taxon>Pseudomonadati</taxon>
        <taxon>Pseudomonadota</taxon>
        <taxon>Gammaproteobacteria</taxon>
        <taxon>Enterobacterales</taxon>
        <taxon>Morganellaceae</taxon>
        <taxon>Xenorhabdus</taxon>
    </lineage>
</organism>
<dbReference type="AlphaFoldDB" id="A0A1Y2SNW3"/>
<protein>
    <submittedName>
        <fullName evidence="1">Uncharacterized protein</fullName>
    </submittedName>
</protein>